<dbReference type="KEGG" id="rjg:CCGE525_07695"/>
<keyword evidence="2" id="KW-0732">Signal</keyword>
<accession>A0A387FRL4</accession>
<evidence type="ECO:0000313" key="3">
    <source>
        <dbReference type="EMBL" id="AYG58704.1"/>
    </source>
</evidence>
<dbReference type="PROSITE" id="PS51257">
    <property type="entry name" value="PROKAR_LIPOPROTEIN"/>
    <property type="match status" value="1"/>
</dbReference>
<dbReference type="RefSeq" id="WP_120703769.1">
    <property type="nucleotide sequence ID" value="NZ_CP032694.1"/>
</dbReference>
<proteinExistence type="predicted"/>
<evidence type="ECO:0000256" key="2">
    <source>
        <dbReference type="SAM" id="SignalP"/>
    </source>
</evidence>
<name>A0A387FRL4_9HYPH</name>
<evidence type="ECO:0000256" key="1">
    <source>
        <dbReference type="SAM" id="MobiDB-lite"/>
    </source>
</evidence>
<keyword evidence="4" id="KW-1185">Reference proteome</keyword>
<dbReference type="Proteomes" id="UP000282195">
    <property type="component" value="Chromosome"/>
</dbReference>
<organism evidence="3 4">
    <name type="scientific">Rhizobium jaguaris</name>
    <dbReference type="NCBI Taxonomy" id="1312183"/>
    <lineage>
        <taxon>Bacteria</taxon>
        <taxon>Pseudomonadati</taxon>
        <taxon>Pseudomonadota</taxon>
        <taxon>Alphaproteobacteria</taxon>
        <taxon>Hyphomicrobiales</taxon>
        <taxon>Rhizobiaceae</taxon>
        <taxon>Rhizobium/Agrobacterium group</taxon>
        <taxon>Rhizobium</taxon>
    </lineage>
</organism>
<feature type="signal peptide" evidence="2">
    <location>
        <begin position="1"/>
        <end position="20"/>
    </location>
</feature>
<feature type="chain" id="PRO_5017449834" evidence="2">
    <location>
        <begin position="21"/>
        <end position="141"/>
    </location>
</feature>
<feature type="region of interest" description="Disordered" evidence="1">
    <location>
        <begin position="111"/>
        <end position="141"/>
    </location>
</feature>
<gene>
    <name evidence="3" type="ORF">CCGE525_07695</name>
</gene>
<protein>
    <submittedName>
        <fullName evidence="3">Uncharacterized protein</fullName>
    </submittedName>
</protein>
<dbReference type="AlphaFoldDB" id="A0A387FRL4"/>
<dbReference type="OrthoDB" id="8369524at2"/>
<evidence type="ECO:0000313" key="4">
    <source>
        <dbReference type="Proteomes" id="UP000282195"/>
    </source>
</evidence>
<sequence length="141" mass="15160">MRLIVILFLIAGFACDTAHAFQECDGKPHLRVMWQKQIIEIDGTFFQMKKEQLSKKTARLVGHDMVFVHNGPGSDTLIRNGLSTSYSCTTGEGNAGLKKADVQGYQANALIEDNSAPADPTITGNRSSASSAKGHGGGKHK</sequence>
<reference evidence="3 4" key="1">
    <citation type="submission" date="2018-10" db="EMBL/GenBank/DDBJ databases">
        <title>Rhizobium etli, R. leguminosarum and a new Rhizobium genospecies from Phaseolus dumosus.</title>
        <authorList>
            <person name="Ramirez-Puebla S.T."/>
            <person name="Rogel-Hernandez M.A."/>
            <person name="Guerrero G."/>
            <person name="Ormeno-Orrillo E."/>
            <person name="Martinez-Romero J.C."/>
            <person name="Negrete-Yankelevich S."/>
            <person name="Martinez-Romero E."/>
        </authorList>
    </citation>
    <scope>NUCLEOTIDE SEQUENCE [LARGE SCALE GENOMIC DNA]</scope>
    <source>
        <strain evidence="3 4">CCGE525</strain>
    </source>
</reference>
<dbReference type="EMBL" id="CP032694">
    <property type="protein sequence ID" value="AYG58704.1"/>
    <property type="molecule type" value="Genomic_DNA"/>
</dbReference>